<gene>
    <name evidence="1" type="ORF">NQ315_014938</name>
</gene>
<protein>
    <recommendedName>
        <fullName evidence="3">HTH psq-type domain-containing protein</fullName>
    </recommendedName>
</protein>
<evidence type="ECO:0008006" key="3">
    <source>
        <dbReference type="Google" id="ProtNLM"/>
    </source>
</evidence>
<evidence type="ECO:0000313" key="1">
    <source>
        <dbReference type="EMBL" id="KAJ8911226.1"/>
    </source>
</evidence>
<dbReference type="AlphaFoldDB" id="A0AAV8VB01"/>
<name>A0AAV8VB01_9CUCU</name>
<evidence type="ECO:0000313" key="2">
    <source>
        <dbReference type="Proteomes" id="UP001159042"/>
    </source>
</evidence>
<dbReference type="EMBL" id="JANEYG010000207">
    <property type="protein sequence ID" value="KAJ8911226.1"/>
    <property type="molecule type" value="Genomic_DNA"/>
</dbReference>
<proteinExistence type="predicted"/>
<keyword evidence="2" id="KW-1185">Reference proteome</keyword>
<dbReference type="Proteomes" id="UP001159042">
    <property type="component" value="Unassembled WGS sequence"/>
</dbReference>
<organism evidence="1 2">
    <name type="scientific">Exocentrus adspersus</name>
    <dbReference type="NCBI Taxonomy" id="1586481"/>
    <lineage>
        <taxon>Eukaryota</taxon>
        <taxon>Metazoa</taxon>
        <taxon>Ecdysozoa</taxon>
        <taxon>Arthropoda</taxon>
        <taxon>Hexapoda</taxon>
        <taxon>Insecta</taxon>
        <taxon>Pterygota</taxon>
        <taxon>Neoptera</taxon>
        <taxon>Endopterygota</taxon>
        <taxon>Coleoptera</taxon>
        <taxon>Polyphaga</taxon>
        <taxon>Cucujiformia</taxon>
        <taxon>Chrysomeloidea</taxon>
        <taxon>Cerambycidae</taxon>
        <taxon>Lamiinae</taxon>
        <taxon>Acanthocinini</taxon>
        <taxon>Exocentrus</taxon>
    </lineage>
</organism>
<sequence length="139" mass="15479">MTVKDASETYKIPVRTLYYKIKGCHPCAPGGQQVLSEIEERHLVDVVIACGEYGPPVNEVEEYFENLSRSLVNVPPQNILNFDESNLTDDPGAKKCIFRRGIKYPERVMNTSKSAISIMFAASAAGTVLPPYVERREAV</sequence>
<reference evidence="1 2" key="1">
    <citation type="journal article" date="2023" name="Insect Mol. Biol.">
        <title>Genome sequencing provides insights into the evolution of gene families encoding plant cell wall-degrading enzymes in longhorned beetles.</title>
        <authorList>
            <person name="Shin N.R."/>
            <person name="Okamura Y."/>
            <person name="Kirsch R."/>
            <person name="Pauchet Y."/>
        </authorList>
    </citation>
    <scope>NUCLEOTIDE SEQUENCE [LARGE SCALE GENOMIC DNA]</scope>
    <source>
        <strain evidence="1">EAD_L_NR</strain>
    </source>
</reference>
<comment type="caution">
    <text evidence="1">The sequence shown here is derived from an EMBL/GenBank/DDBJ whole genome shotgun (WGS) entry which is preliminary data.</text>
</comment>
<accession>A0AAV8VB01</accession>